<evidence type="ECO:0000313" key="9">
    <source>
        <dbReference type="Proteomes" id="UP001139263"/>
    </source>
</evidence>
<dbReference type="GO" id="GO:0016020">
    <property type="term" value="C:membrane"/>
    <property type="evidence" value="ECO:0007669"/>
    <property type="project" value="UniProtKB-SubCell"/>
</dbReference>
<keyword evidence="5 7" id="KW-0472">Membrane</keyword>
<evidence type="ECO:0000256" key="1">
    <source>
        <dbReference type="ARBA" id="ARBA00004167"/>
    </source>
</evidence>
<evidence type="ECO:0000256" key="2">
    <source>
        <dbReference type="ARBA" id="ARBA00006694"/>
    </source>
</evidence>
<dbReference type="Proteomes" id="UP001139263">
    <property type="component" value="Unassembled WGS sequence"/>
</dbReference>
<dbReference type="RefSeq" id="WP_241714038.1">
    <property type="nucleotide sequence ID" value="NZ_JALBUF010000005.1"/>
</dbReference>
<keyword evidence="3 7" id="KW-0812">Transmembrane</keyword>
<comment type="subcellular location">
    <subcellularLocation>
        <location evidence="1">Membrane</location>
        <topology evidence="1">Single-pass membrane protein</topology>
    </subcellularLocation>
</comment>
<dbReference type="AlphaFoldDB" id="A0A9X1V9A4"/>
<name>A0A9X1V9A4_9BACL</name>
<accession>A0A9X1V9A4</accession>
<reference evidence="8" key="1">
    <citation type="submission" date="2022-03" db="EMBL/GenBank/DDBJ databases">
        <title>Draft Genome Sequence of Firmicute Strain S0AB, a Heterotrophic Iron/Sulfur-Oxidizing Extreme Acidophile.</title>
        <authorList>
            <person name="Vergara E."/>
            <person name="Pakostova E."/>
            <person name="Johnson D.B."/>
            <person name="Holmes D.S."/>
        </authorList>
    </citation>
    <scope>NUCLEOTIDE SEQUENCE</scope>
    <source>
        <strain evidence="8">S0AB</strain>
    </source>
</reference>
<evidence type="ECO:0000256" key="7">
    <source>
        <dbReference type="SAM" id="Phobius"/>
    </source>
</evidence>
<evidence type="ECO:0000256" key="3">
    <source>
        <dbReference type="ARBA" id="ARBA00022692"/>
    </source>
</evidence>
<feature type="region of interest" description="Disordered" evidence="6">
    <location>
        <begin position="59"/>
        <end position="93"/>
    </location>
</feature>
<evidence type="ECO:0000256" key="6">
    <source>
        <dbReference type="SAM" id="MobiDB-lite"/>
    </source>
</evidence>
<keyword evidence="9" id="KW-1185">Reference proteome</keyword>
<dbReference type="InterPro" id="IPR005359">
    <property type="entry name" value="UPF0154"/>
</dbReference>
<dbReference type="EMBL" id="JALBUF010000005">
    <property type="protein sequence ID" value="MCI0183570.1"/>
    <property type="molecule type" value="Genomic_DNA"/>
</dbReference>
<evidence type="ECO:0008006" key="10">
    <source>
        <dbReference type="Google" id="ProtNLM"/>
    </source>
</evidence>
<protein>
    <recommendedName>
        <fullName evidence="10">YneF family protein</fullName>
    </recommendedName>
</protein>
<sequence>MQWLFLVIGLVVGLVGGFFLAAWYLRRSMANMDWEDKDIAQMAKRMGMNLNPRQMQVVKQQMKKASAQPKPLFGGLKKKSAKPQTKTQSSKKR</sequence>
<comment type="similarity">
    <text evidence="2">Belongs to the UPF0154 family.</text>
</comment>
<feature type="compositionally biased region" description="Polar residues" evidence="6">
    <location>
        <begin position="82"/>
        <end position="93"/>
    </location>
</feature>
<evidence type="ECO:0000256" key="5">
    <source>
        <dbReference type="ARBA" id="ARBA00023136"/>
    </source>
</evidence>
<comment type="caution">
    <text evidence="8">The sequence shown here is derived from an EMBL/GenBank/DDBJ whole genome shotgun (WGS) entry which is preliminary data.</text>
</comment>
<gene>
    <name evidence="8" type="ORF">MM817_01853</name>
</gene>
<evidence type="ECO:0000313" key="8">
    <source>
        <dbReference type="EMBL" id="MCI0183570.1"/>
    </source>
</evidence>
<proteinExistence type="inferred from homology"/>
<feature type="transmembrane region" description="Helical" evidence="7">
    <location>
        <begin position="6"/>
        <end position="25"/>
    </location>
</feature>
<dbReference type="Pfam" id="PF03672">
    <property type="entry name" value="UPF0154"/>
    <property type="match status" value="1"/>
</dbReference>
<organism evidence="8 9">
    <name type="scientific">Sulfoacidibacillus ferrooxidans</name>
    <dbReference type="NCBI Taxonomy" id="2005001"/>
    <lineage>
        <taxon>Bacteria</taxon>
        <taxon>Bacillati</taxon>
        <taxon>Bacillota</taxon>
        <taxon>Bacilli</taxon>
        <taxon>Bacillales</taxon>
        <taxon>Alicyclobacillaceae</taxon>
        <taxon>Sulfoacidibacillus</taxon>
    </lineage>
</organism>
<keyword evidence="4 7" id="KW-1133">Transmembrane helix</keyword>
<evidence type="ECO:0000256" key="4">
    <source>
        <dbReference type="ARBA" id="ARBA00022989"/>
    </source>
</evidence>